<comment type="caution">
    <text evidence="2">The sequence shown here is derived from an EMBL/GenBank/DDBJ whole genome shotgun (WGS) entry which is preliminary data.</text>
</comment>
<feature type="region of interest" description="Disordered" evidence="1">
    <location>
        <begin position="47"/>
        <end position="92"/>
    </location>
</feature>
<evidence type="ECO:0000313" key="3">
    <source>
        <dbReference type="Proteomes" id="UP001190700"/>
    </source>
</evidence>
<keyword evidence="3" id="KW-1185">Reference proteome</keyword>
<evidence type="ECO:0000313" key="2">
    <source>
        <dbReference type="EMBL" id="KAK3238063.1"/>
    </source>
</evidence>
<accession>A0AAE0BK50</accession>
<organism evidence="2 3">
    <name type="scientific">Cymbomonas tetramitiformis</name>
    <dbReference type="NCBI Taxonomy" id="36881"/>
    <lineage>
        <taxon>Eukaryota</taxon>
        <taxon>Viridiplantae</taxon>
        <taxon>Chlorophyta</taxon>
        <taxon>Pyramimonadophyceae</taxon>
        <taxon>Pyramimonadales</taxon>
        <taxon>Pyramimonadaceae</taxon>
        <taxon>Cymbomonas</taxon>
    </lineage>
</organism>
<dbReference type="AlphaFoldDB" id="A0AAE0BK50"/>
<protein>
    <submittedName>
        <fullName evidence="2">Uncharacterized protein</fullName>
    </submittedName>
</protein>
<proteinExistence type="predicted"/>
<dbReference type="Proteomes" id="UP001190700">
    <property type="component" value="Unassembled WGS sequence"/>
</dbReference>
<sequence length="92" mass="9502">VFSLVQGFNQLDDPYSGLISDYTLEEGEGDKAHDLLSRSPPADIVGANWTLDAPGGSGNAGSGNAPSPPPSRRSLPSPFPPPHPASPSPRPD</sequence>
<name>A0AAE0BK50_9CHLO</name>
<dbReference type="EMBL" id="LGRX02034344">
    <property type="protein sequence ID" value="KAK3238063.1"/>
    <property type="molecule type" value="Genomic_DNA"/>
</dbReference>
<gene>
    <name evidence="2" type="ORF">CYMTET_51904</name>
</gene>
<feature type="compositionally biased region" description="Pro residues" evidence="1">
    <location>
        <begin position="66"/>
        <end position="92"/>
    </location>
</feature>
<reference evidence="2 3" key="1">
    <citation type="journal article" date="2015" name="Genome Biol. Evol.">
        <title>Comparative Genomics of a Bacterivorous Green Alga Reveals Evolutionary Causalities and Consequences of Phago-Mixotrophic Mode of Nutrition.</title>
        <authorList>
            <person name="Burns J.A."/>
            <person name="Paasch A."/>
            <person name="Narechania A."/>
            <person name="Kim E."/>
        </authorList>
    </citation>
    <scope>NUCLEOTIDE SEQUENCE [LARGE SCALE GENOMIC DNA]</scope>
    <source>
        <strain evidence="2 3">PLY_AMNH</strain>
    </source>
</reference>
<feature type="non-terminal residue" evidence="2">
    <location>
        <position position="1"/>
    </location>
</feature>
<evidence type="ECO:0000256" key="1">
    <source>
        <dbReference type="SAM" id="MobiDB-lite"/>
    </source>
</evidence>